<evidence type="ECO:0000256" key="1">
    <source>
        <dbReference type="ARBA" id="ARBA00022679"/>
    </source>
</evidence>
<dbReference type="OrthoDB" id="144293at2"/>
<evidence type="ECO:0000259" key="6">
    <source>
        <dbReference type="PROSITE" id="PS50109"/>
    </source>
</evidence>
<evidence type="ECO:0000313" key="7">
    <source>
        <dbReference type="EMBL" id="TWD14549.1"/>
    </source>
</evidence>
<reference evidence="7 8" key="1">
    <citation type="submission" date="2019-06" db="EMBL/GenBank/DDBJ databases">
        <title>Sequencing the genomes of 1000 actinobacteria strains.</title>
        <authorList>
            <person name="Klenk H.-P."/>
        </authorList>
    </citation>
    <scope>NUCLEOTIDE SEQUENCE [LARGE SCALE GENOMIC DNA]</scope>
    <source>
        <strain evidence="7 8">DSM 18935</strain>
    </source>
</reference>
<keyword evidence="3" id="KW-0902">Two-component regulatory system</keyword>
<feature type="transmembrane region" description="Helical" evidence="5">
    <location>
        <begin position="115"/>
        <end position="135"/>
    </location>
</feature>
<dbReference type="PANTHER" id="PTHR24421">
    <property type="entry name" value="NITRATE/NITRITE SENSOR PROTEIN NARX-RELATED"/>
    <property type="match status" value="1"/>
</dbReference>
<dbReference type="GO" id="GO:0046983">
    <property type="term" value="F:protein dimerization activity"/>
    <property type="evidence" value="ECO:0007669"/>
    <property type="project" value="InterPro"/>
</dbReference>
<dbReference type="InterPro" id="IPR003594">
    <property type="entry name" value="HATPase_dom"/>
</dbReference>
<dbReference type="InterPro" id="IPR050482">
    <property type="entry name" value="Sensor_HK_TwoCompSys"/>
</dbReference>
<evidence type="ECO:0000256" key="5">
    <source>
        <dbReference type="SAM" id="Phobius"/>
    </source>
</evidence>
<dbReference type="InterPro" id="IPR011712">
    <property type="entry name" value="Sig_transdc_His_kin_sub3_dim/P"/>
</dbReference>
<name>A0A560WA86_9MICO</name>
<protein>
    <submittedName>
        <fullName evidence="7">Signal transduction histidine kinase</fullName>
    </submittedName>
</protein>
<keyword evidence="5" id="KW-0812">Transmembrane</keyword>
<dbReference type="CDD" id="cd16917">
    <property type="entry name" value="HATPase_UhpB-NarQ-NarX-like"/>
    <property type="match status" value="1"/>
</dbReference>
<sequence>MAADLATRDGLTDTVRALQVGQHLLFAALLLVCTTRALTEGATPFAQLPAALALMLWYVLGVRLARSRTSGRTRGTAVAWLLGLVLLWCLLAVISAENVWIAFSLWLLAGHLLPLGPALAVSGAILAVVLTAPLAHGRETSYAALIGPTLGALVALGVARAQARLVRESRARQEMLARLLRAQEETATLTEELARSQRDAGVLAERTRLSRDIHDTLAQGFSAILMLSRAGAAEQDLEARTSLLRQIETTAAENLDEARRVVGALAPGPLESASFPAALGRILQRLTEQTGIEATLDVDPDLPPLTTGTEVVLLRAAQSALANVRAHSQAATVRVTVTAVPDPGGQQMLRLDVVDDGRGFDASRSVPPGEGEDGPLRGGYGLLAMSARLREIGGSLEVESAPGEGTAVCVAVPIPAPSNPPQERS</sequence>
<feature type="transmembrane region" description="Helical" evidence="5">
    <location>
        <begin position="77"/>
        <end position="103"/>
    </location>
</feature>
<evidence type="ECO:0000256" key="3">
    <source>
        <dbReference type="ARBA" id="ARBA00023012"/>
    </source>
</evidence>
<dbReference type="PANTHER" id="PTHR24421:SF62">
    <property type="entry name" value="SENSORY TRANSDUCTION HISTIDINE KINASE"/>
    <property type="match status" value="1"/>
</dbReference>
<dbReference type="PIRSF" id="PIRSF037434">
    <property type="entry name" value="STHK_ChrS"/>
    <property type="match status" value="1"/>
</dbReference>
<keyword evidence="1" id="KW-0808">Transferase</keyword>
<evidence type="ECO:0000256" key="4">
    <source>
        <dbReference type="SAM" id="Coils"/>
    </source>
</evidence>
<organism evidence="7 8">
    <name type="scientific">Marihabitans asiaticum</name>
    <dbReference type="NCBI Taxonomy" id="415218"/>
    <lineage>
        <taxon>Bacteria</taxon>
        <taxon>Bacillati</taxon>
        <taxon>Actinomycetota</taxon>
        <taxon>Actinomycetes</taxon>
        <taxon>Micrococcales</taxon>
        <taxon>Intrasporangiaceae</taxon>
        <taxon>Marihabitans</taxon>
    </lineage>
</organism>
<gene>
    <name evidence="7" type="ORF">FB557_1962</name>
</gene>
<dbReference type="Proteomes" id="UP000315628">
    <property type="component" value="Unassembled WGS sequence"/>
</dbReference>
<keyword evidence="2 7" id="KW-0418">Kinase</keyword>
<dbReference type="EMBL" id="VIUW01000003">
    <property type="protein sequence ID" value="TWD14549.1"/>
    <property type="molecule type" value="Genomic_DNA"/>
</dbReference>
<dbReference type="InterPro" id="IPR017205">
    <property type="entry name" value="Sig_transdc_His_kinase_ChrS"/>
</dbReference>
<dbReference type="PROSITE" id="PS50109">
    <property type="entry name" value="HIS_KIN"/>
    <property type="match status" value="1"/>
</dbReference>
<accession>A0A560WA86</accession>
<dbReference type="GO" id="GO:0016020">
    <property type="term" value="C:membrane"/>
    <property type="evidence" value="ECO:0007669"/>
    <property type="project" value="InterPro"/>
</dbReference>
<comment type="caution">
    <text evidence="7">The sequence shown here is derived from an EMBL/GenBank/DDBJ whole genome shotgun (WGS) entry which is preliminary data.</text>
</comment>
<dbReference type="Gene3D" id="3.30.565.10">
    <property type="entry name" value="Histidine kinase-like ATPase, C-terminal domain"/>
    <property type="match status" value="1"/>
</dbReference>
<feature type="transmembrane region" description="Helical" evidence="5">
    <location>
        <begin position="20"/>
        <end position="39"/>
    </location>
</feature>
<dbReference type="InterPro" id="IPR005467">
    <property type="entry name" value="His_kinase_dom"/>
</dbReference>
<keyword evidence="8" id="KW-1185">Reference proteome</keyword>
<dbReference type="Gene3D" id="1.20.5.1930">
    <property type="match status" value="1"/>
</dbReference>
<dbReference type="AlphaFoldDB" id="A0A560WA86"/>
<evidence type="ECO:0000256" key="2">
    <source>
        <dbReference type="ARBA" id="ARBA00022777"/>
    </source>
</evidence>
<dbReference type="GO" id="GO:0000155">
    <property type="term" value="F:phosphorelay sensor kinase activity"/>
    <property type="evidence" value="ECO:0007669"/>
    <property type="project" value="InterPro"/>
</dbReference>
<feature type="transmembrane region" description="Helical" evidence="5">
    <location>
        <begin position="45"/>
        <end position="65"/>
    </location>
</feature>
<feature type="coiled-coil region" evidence="4">
    <location>
        <begin position="172"/>
        <end position="199"/>
    </location>
</feature>
<dbReference type="Pfam" id="PF02518">
    <property type="entry name" value="HATPase_c"/>
    <property type="match status" value="1"/>
</dbReference>
<dbReference type="SUPFAM" id="SSF55874">
    <property type="entry name" value="ATPase domain of HSP90 chaperone/DNA topoisomerase II/histidine kinase"/>
    <property type="match status" value="1"/>
</dbReference>
<proteinExistence type="predicted"/>
<keyword evidence="4" id="KW-0175">Coiled coil</keyword>
<keyword evidence="5" id="KW-0472">Membrane</keyword>
<keyword evidence="5" id="KW-1133">Transmembrane helix</keyword>
<dbReference type="InterPro" id="IPR036890">
    <property type="entry name" value="HATPase_C_sf"/>
</dbReference>
<evidence type="ECO:0000313" key="8">
    <source>
        <dbReference type="Proteomes" id="UP000315628"/>
    </source>
</evidence>
<dbReference type="RefSeq" id="WP_144857408.1">
    <property type="nucleotide sequence ID" value="NZ_BAAAYT010000005.1"/>
</dbReference>
<dbReference type="Pfam" id="PF07730">
    <property type="entry name" value="HisKA_3"/>
    <property type="match status" value="1"/>
</dbReference>
<feature type="domain" description="Histidine kinase" evidence="6">
    <location>
        <begin position="208"/>
        <end position="416"/>
    </location>
</feature>
<feature type="transmembrane region" description="Helical" evidence="5">
    <location>
        <begin position="142"/>
        <end position="163"/>
    </location>
</feature>